<comment type="caution">
    <text evidence="3">The sequence shown here is derived from an EMBL/GenBank/DDBJ whole genome shotgun (WGS) entry which is preliminary data.</text>
</comment>
<dbReference type="SUPFAM" id="SSF52016">
    <property type="entry name" value="LeuD/IlvD-like"/>
    <property type="match status" value="1"/>
</dbReference>
<evidence type="ECO:0000256" key="1">
    <source>
        <dbReference type="ARBA" id="ARBA00023239"/>
    </source>
</evidence>
<proteinExistence type="predicted"/>
<accession>A0A928KXT3</accession>
<dbReference type="Pfam" id="PF01989">
    <property type="entry name" value="AcnX_swivel_put"/>
    <property type="match status" value="1"/>
</dbReference>
<dbReference type="CDD" id="cd01356">
    <property type="entry name" value="AcnX_swivel"/>
    <property type="match status" value="1"/>
</dbReference>
<dbReference type="PIRSF" id="PIRSF004966">
    <property type="entry name" value="UCP004966"/>
    <property type="match status" value="1"/>
</dbReference>
<name>A0A928KXT3_9FIRM</name>
<dbReference type="InterPro" id="IPR002840">
    <property type="entry name" value="PMDh-S-like_dom"/>
</dbReference>
<dbReference type="AlphaFoldDB" id="A0A928KXT3"/>
<evidence type="ECO:0000313" key="4">
    <source>
        <dbReference type="Proteomes" id="UP000754750"/>
    </source>
</evidence>
<evidence type="ECO:0000259" key="2">
    <source>
        <dbReference type="Pfam" id="PF01989"/>
    </source>
</evidence>
<dbReference type="EMBL" id="SVNY01000005">
    <property type="protein sequence ID" value="MBE6834040.1"/>
    <property type="molecule type" value="Genomic_DNA"/>
</dbReference>
<dbReference type="InterPro" id="IPR012016">
    <property type="entry name" value="PMDh-S-like"/>
</dbReference>
<dbReference type="RefSeq" id="WP_020072157.1">
    <property type="nucleotide sequence ID" value="NZ_SVNY01000005.1"/>
</dbReference>
<protein>
    <submittedName>
        <fullName evidence="3">DUF126 domain-containing protein</fullName>
    </submittedName>
</protein>
<dbReference type="Gene3D" id="3.50.30.10">
    <property type="entry name" value="Phosphohistidine domain"/>
    <property type="match status" value="1"/>
</dbReference>
<reference evidence="3" key="1">
    <citation type="submission" date="2019-04" db="EMBL/GenBank/DDBJ databases">
        <title>Evolution of Biomass-Degrading Anaerobic Consortia Revealed by Metagenomics.</title>
        <authorList>
            <person name="Peng X."/>
        </authorList>
    </citation>
    <scope>NUCLEOTIDE SEQUENCE</scope>
    <source>
        <strain evidence="3">SIG551</strain>
    </source>
</reference>
<dbReference type="Proteomes" id="UP000754750">
    <property type="component" value="Unassembled WGS sequence"/>
</dbReference>
<keyword evidence="1" id="KW-0456">Lyase</keyword>
<sequence>MSKTFECHKISEGQAKGEVLISTDDFCFYLVDPQTGVVIEKNHCLYGQSIAGKILLFPNGKGSSVVQTDGMFQLKMKGTEPKALVIQNPDTTLVASAILMEMPMVDRLEPEFYQTVQNGDLAELDATNGVLKLLGREERE</sequence>
<feature type="domain" description="Phosphomevalonate dehydratase small subunit-like" evidence="2">
    <location>
        <begin position="29"/>
        <end position="105"/>
    </location>
</feature>
<evidence type="ECO:0000313" key="3">
    <source>
        <dbReference type="EMBL" id="MBE6834040.1"/>
    </source>
</evidence>
<organism evidence="3 4">
    <name type="scientific">Faecalispora sporosphaeroides</name>
    <dbReference type="NCBI Taxonomy" id="1549"/>
    <lineage>
        <taxon>Bacteria</taxon>
        <taxon>Bacillati</taxon>
        <taxon>Bacillota</taxon>
        <taxon>Clostridia</taxon>
        <taxon>Eubacteriales</taxon>
        <taxon>Oscillospiraceae</taxon>
        <taxon>Faecalispora</taxon>
    </lineage>
</organism>
<gene>
    <name evidence="3" type="ORF">E7512_10790</name>
</gene>
<dbReference type="GO" id="GO:0016829">
    <property type="term" value="F:lyase activity"/>
    <property type="evidence" value="ECO:0007669"/>
    <property type="project" value="UniProtKB-KW"/>
</dbReference>